<gene>
    <name evidence="2" type="ORF">EST38_g9673</name>
</gene>
<feature type="region of interest" description="Disordered" evidence="1">
    <location>
        <begin position="562"/>
        <end position="582"/>
    </location>
</feature>
<keyword evidence="3" id="KW-1185">Reference proteome</keyword>
<feature type="compositionally biased region" description="Pro residues" evidence="1">
    <location>
        <begin position="206"/>
        <end position="222"/>
    </location>
</feature>
<feature type="compositionally biased region" description="Low complexity" evidence="1">
    <location>
        <begin position="282"/>
        <end position="297"/>
    </location>
</feature>
<feature type="compositionally biased region" description="Pro residues" evidence="1">
    <location>
        <begin position="135"/>
        <end position="146"/>
    </location>
</feature>
<comment type="caution">
    <text evidence="2">The sequence shown here is derived from an EMBL/GenBank/DDBJ whole genome shotgun (WGS) entry which is preliminary data.</text>
</comment>
<feature type="region of interest" description="Disordered" evidence="1">
    <location>
        <begin position="122"/>
        <end position="163"/>
    </location>
</feature>
<organism evidence="2 3">
    <name type="scientific">Candolleomyces aberdarensis</name>
    <dbReference type="NCBI Taxonomy" id="2316362"/>
    <lineage>
        <taxon>Eukaryota</taxon>
        <taxon>Fungi</taxon>
        <taxon>Dikarya</taxon>
        <taxon>Basidiomycota</taxon>
        <taxon>Agaricomycotina</taxon>
        <taxon>Agaricomycetes</taxon>
        <taxon>Agaricomycetidae</taxon>
        <taxon>Agaricales</taxon>
        <taxon>Agaricineae</taxon>
        <taxon>Psathyrellaceae</taxon>
        <taxon>Candolleomyces</taxon>
    </lineage>
</organism>
<evidence type="ECO:0000313" key="3">
    <source>
        <dbReference type="Proteomes" id="UP000290288"/>
    </source>
</evidence>
<feature type="compositionally biased region" description="Polar residues" evidence="1">
    <location>
        <begin position="270"/>
        <end position="281"/>
    </location>
</feature>
<accession>A0A4Q2DBP7</accession>
<reference evidence="2 3" key="1">
    <citation type="submission" date="2019-01" db="EMBL/GenBank/DDBJ databases">
        <title>Draft genome sequence of Psathyrella aberdarensis IHI B618.</title>
        <authorList>
            <person name="Buettner E."/>
            <person name="Kellner H."/>
        </authorList>
    </citation>
    <scope>NUCLEOTIDE SEQUENCE [LARGE SCALE GENOMIC DNA]</scope>
    <source>
        <strain evidence="2 3">IHI B618</strain>
    </source>
</reference>
<dbReference type="STRING" id="2316362.A0A4Q2DBP7"/>
<feature type="compositionally biased region" description="Low complexity" evidence="1">
    <location>
        <begin position="122"/>
        <end position="134"/>
    </location>
</feature>
<feature type="compositionally biased region" description="Low complexity" evidence="1">
    <location>
        <begin position="565"/>
        <end position="576"/>
    </location>
</feature>
<feature type="region of interest" description="Disordered" evidence="1">
    <location>
        <begin position="27"/>
        <end position="75"/>
    </location>
</feature>
<proteinExistence type="predicted"/>
<feature type="compositionally biased region" description="Acidic residues" evidence="1">
    <location>
        <begin position="60"/>
        <end position="72"/>
    </location>
</feature>
<protein>
    <submittedName>
        <fullName evidence="2">Uncharacterized protein</fullName>
    </submittedName>
</protein>
<sequence length="604" mass="64918">MQSPKGSTFFRSTTSLATTSFLRLPLTSSSHNSKSEKRRFFSSKSREKHPTPQSPPEALEAWEELSVDDAADETPTSLLSVVESACSCVSSSVVTSASPTRSVSFTYGAQVPDAFRSLHASLPAPAAPQPHTTTPAPPSPAPPPAHPRQEHTASDVHPLSLLDRKTPFIQRPIRRSPAPTPPRIQVPIPVPLEPVLTTVRTRLPQNQPPAAPPPSLAVPPQPVLPRNIAVTQVTRPSPLSQESFSPPETEVATADPSFWKAVETPLPSTPVLSSFPTSNGSPTTPTHAAQAPVAQPARPDDKSVECGVSNWERPPLLEQPPVFSRAPSPFVEEPITPTRHHYPGRPLPRTPGYSRGHIDSTFAPNEEFEATFIPALTTCPEGLLIDLDDDKEPGEEEGEDISTTFTDDLVDLSPASESTVTPNVFCPTPLPTTLESLTFMPATSSTPPPQIRVDSNSPGTNASGYSNLTDLDLFVSHLISDEQRPHDGTQYDVSCSSVPPTPGFKAAQGGVGEADGGLSRRKHQSLNVLPIEGSTFGSGIRWPREPSPSRISWRKPISADLTVRGSENGGSNNNPSIVGNVPSRVILDNHPRQLQWQHLPARVH</sequence>
<feature type="region of interest" description="Disordered" evidence="1">
    <location>
        <begin position="203"/>
        <end position="222"/>
    </location>
</feature>
<dbReference type="EMBL" id="SDEE01000465">
    <property type="protein sequence ID" value="RXW16186.1"/>
    <property type="molecule type" value="Genomic_DNA"/>
</dbReference>
<feature type="compositionally biased region" description="Basic and acidic residues" evidence="1">
    <location>
        <begin position="33"/>
        <end position="50"/>
    </location>
</feature>
<feature type="region of interest" description="Disordered" evidence="1">
    <location>
        <begin position="270"/>
        <end position="306"/>
    </location>
</feature>
<name>A0A4Q2DBP7_9AGAR</name>
<dbReference type="OrthoDB" id="3053664at2759"/>
<dbReference type="Proteomes" id="UP000290288">
    <property type="component" value="Unassembled WGS sequence"/>
</dbReference>
<dbReference type="AlphaFoldDB" id="A0A4Q2DBP7"/>
<evidence type="ECO:0000256" key="1">
    <source>
        <dbReference type="SAM" id="MobiDB-lite"/>
    </source>
</evidence>
<evidence type="ECO:0000313" key="2">
    <source>
        <dbReference type="EMBL" id="RXW16186.1"/>
    </source>
</evidence>